<dbReference type="Pfam" id="PF00028">
    <property type="entry name" value="Cadherin"/>
    <property type="match status" value="3"/>
</dbReference>
<sequence length="617" mass="68439">MGKEPNMVTSLTYIFYIIIKNFEKFHKSNEVLLLTLTCIFQQLKFETRKTDFSLDTKLGIEISILDINDNPPRFQRDLYKINTDEENTQGSSLMTVLAYDRDKRGTPNSTFHYEIKSVSPQTENTEFFVNEYGVISFKGCFDHEVAEKFTVVVEAKDHGEVVSLSSSTTVIIHVRDGNNHLPTITGQMGSGKVMENEIGTSPLRLHVTDKDSPHSPAWKARYTIHGNEGKHFKIETDPETNDGILTVIRVNIYYDGAQRELSISVENEAPFFSCTVKEKTTTVTINVEDANDPPAFTVTVKEAMLEENAPTGTWVGKVTAIDPDVNHARDFVYEVGDDPEGWINVDPHTGDITTVGIPDRESPHVVSGVYTVLMHAVDDGQPPRTGTATLNIHVTDKNDNVPQLEVDFVDICVSDVPTTANISAFDLDDNPYGGPFTFQLLGDVEGKWKLNPSFAGLVKDPGVYVGPHEVKMKISDMQGESEIYNLTVIVCDCSVTPNCRGRRDSAAKAAFSAVGIVLASLLLLLFFISCKKEFTSLQSGDSAGETLLEWKCFEMTLHTNTSSSFFVFTKVPNSVLAVSTNTEQEPSNWQSLHDGMQHQTAQLTVGESTDNVKYLWA</sequence>
<proteinExistence type="predicted"/>
<evidence type="ECO:0000256" key="9">
    <source>
        <dbReference type="ARBA" id="ARBA00022989"/>
    </source>
</evidence>
<feature type="transmembrane region" description="Helical" evidence="13">
    <location>
        <begin position="509"/>
        <end position="528"/>
    </location>
</feature>
<reference evidence="15" key="2">
    <citation type="submission" date="2025-08" db="UniProtKB">
        <authorList>
            <consortium name="Ensembl"/>
        </authorList>
    </citation>
    <scope>IDENTIFICATION</scope>
</reference>
<evidence type="ECO:0000256" key="11">
    <source>
        <dbReference type="ARBA" id="ARBA00023180"/>
    </source>
</evidence>
<evidence type="ECO:0000256" key="4">
    <source>
        <dbReference type="ARBA" id="ARBA00022723"/>
    </source>
</evidence>
<dbReference type="FunFam" id="2.60.40.60:FF:000158">
    <property type="entry name" value="Dachsous cadherin-related 1"/>
    <property type="match status" value="1"/>
</dbReference>
<keyword evidence="6" id="KW-0677">Repeat</keyword>
<dbReference type="InterPro" id="IPR002126">
    <property type="entry name" value="Cadherin-like_dom"/>
</dbReference>
<accession>A0A673ABE3</accession>
<dbReference type="GO" id="GO:0005912">
    <property type="term" value="C:adherens junction"/>
    <property type="evidence" value="ECO:0007669"/>
    <property type="project" value="TreeGrafter"/>
</dbReference>
<reference evidence="15" key="3">
    <citation type="submission" date="2025-09" db="UniProtKB">
        <authorList>
            <consortium name="Ensembl"/>
        </authorList>
    </citation>
    <scope>IDENTIFICATION</scope>
</reference>
<dbReference type="FunFam" id="2.60.40.60:FF:000019">
    <property type="entry name" value="Cadherin 2"/>
    <property type="match status" value="1"/>
</dbReference>
<keyword evidence="11" id="KW-0325">Glycoprotein</keyword>
<comment type="subcellular location">
    <subcellularLocation>
        <location evidence="1">Cell membrane</location>
        <topology evidence="1">Single-pass type I membrane protein</topology>
    </subcellularLocation>
</comment>
<name>A0A673ABE3_9TELE</name>
<reference evidence="15" key="1">
    <citation type="submission" date="2019-06" db="EMBL/GenBank/DDBJ databases">
        <authorList>
            <consortium name="Wellcome Sanger Institute Data Sharing"/>
        </authorList>
    </citation>
    <scope>NUCLEOTIDE SEQUENCE [LARGE SCALE GENOMIC DNA]</scope>
</reference>
<evidence type="ECO:0000313" key="15">
    <source>
        <dbReference type="Ensembl" id="ENSSORP00005026043.1"/>
    </source>
</evidence>
<dbReference type="AlphaFoldDB" id="A0A673ABE3"/>
<organism evidence="15 16">
    <name type="scientific">Sphaeramia orbicularis</name>
    <name type="common">orbiculate cardinalfish</name>
    <dbReference type="NCBI Taxonomy" id="375764"/>
    <lineage>
        <taxon>Eukaryota</taxon>
        <taxon>Metazoa</taxon>
        <taxon>Chordata</taxon>
        <taxon>Craniata</taxon>
        <taxon>Vertebrata</taxon>
        <taxon>Euteleostomi</taxon>
        <taxon>Actinopterygii</taxon>
        <taxon>Neopterygii</taxon>
        <taxon>Teleostei</taxon>
        <taxon>Neoteleostei</taxon>
        <taxon>Acanthomorphata</taxon>
        <taxon>Gobiaria</taxon>
        <taxon>Kurtiformes</taxon>
        <taxon>Apogonoidei</taxon>
        <taxon>Apogonidae</taxon>
        <taxon>Apogoninae</taxon>
        <taxon>Sphaeramia</taxon>
    </lineage>
</organism>
<feature type="domain" description="Cadherin" evidence="14">
    <location>
        <begin position="193"/>
        <end position="296"/>
    </location>
</feature>
<dbReference type="InParanoid" id="A0A673ABE3"/>
<evidence type="ECO:0000256" key="3">
    <source>
        <dbReference type="ARBA" id="ARBA00022692"/>
    </source>
</evidence>
<keyword evidence="16" id="KW-1185">Reference proteome</keyword>
<dbReference type="SMART" id="SM00112">
    <property type="entry name" value="CA"/>
    <property type="match status" value="3"/>
</dbReference>
<dbReference type="GO" id="GO:0016477">
    <property type="term" value="P:cell migration"/>
    <property type="evidence" value="ECO:0007669"/>
    <property type="project" value="TreeGrafter"/>
</dbReference>
<dbReference type="FunFam" id="2.60.40.60:FF:000095">
    <property type="entry name" value="Cadherin 13"/>
    <property type="match status" value="1"/>
</dbReference>
<keyword evidence="2" id="KW-1003">Cell membrane</keyword>
<evidence type="ECO:0000256" key="10">
    <source>
        <dbReference type="ARBA" id="ARBA00023136"/>
    </source>
</evidence>
<feature type="domain" description="Cadherin" evidence="14">
    <location>
        <begin position="75"/>
        <end position="184"/>
    </location>
</feature>
<protein>
    <submittedName>
        <fullName evidence="15">Cadherin 27</fullName>
    </submittedName>
</protein>
<dbReference type="InterPro" id="IPR020894">
    <property type="entry name" value="Cadherin_CS"/>
</dbReference>
<dbReference type="GO" id="GO:0045296">
    <property type="term" value="F:cadherin binding"/>
    <property type="evidence" value="ECO:0007669"/>
    <property type="project" value="TreeGrafter"/>
</dbReference>
<evidence type="ECO:0000256" key="5">
    <source>
        <dbReference type="ARBA" id="ARBA00022729"/>
    </source>
</evidence>
<dbReference type="PROSITE" id="PS00232">
    <property type="entry name" value="CADHERIN_1"/>
    <property type="match status" value="2"/>
</dbReference>
<dbReference type="PANTHER" id="PTHR24027:SF433">
    <property type="entry name" value="CADHERIN 27-RELATED"/>
    <property type="match status" value="1"/>
</dbReference>
<evidence type="ECO:0000259" key="14">
    <source>
        <dbReference type="PROSITE" id="PS50268"/>
    </source>
</evidence>
<keyword evidence="4" id="KW-0479">Metal-binding</keyword>
<evidence type="ECO:0000256" key="1">
    <source>
        <dbReference type="ARBA" id="ARBA00004251"/>
    </source>
</evidence>
<dbReference type="PANTHER" id="PTHR24027">
    <property type="entry name" value="CADHERIN-23"/>
    <property type="match status" value="1"/>
</dbReference>
<dbReference type="PRINTS" id="PR00205">
    <property type="entry name" value="CADHERIN"/>
</dbReference>
<dbReference type="GO" id="GO:0016339">
    <property type="term" value="P:calcium-dependent cell-cell adhesion via plasma membrane cell adhesion molecules"/>
    <property type="evidence" value="ECO:0007669"/>
    <property type="project" value="TreeGrafter"/>
</dbReference>
<dbReference type="Proteomes" id="UP000472271">
    <property type="component" value="Chromosome 5"/>
</dbReference>
<dbReference type="Ensembl" id="ENSSORT00005026812.1">
    <property type="protein sequence ID" value="ENSSORP00005026043.1"/>
    <property type="gene ID" value="ENSSORG00005012515.1"/>
</dbReference>
<dbReference type="GO" id="GO:0005509">
    <property type="term" value="F:calcium ion binding"/>
    <property type="evidence" value="ECO:0007669"/>
    <property type="project" value="UniProtKB-UniRule"/>
</dbReference>
<dbReference type="GO" id="GO:0007156">
    <property type="term" value="P:homophilic cell adhesion via plasma membrane adhesion molecules"/>
    <property type="evidence" value="ECO:0007669"/>
    <property type="project" value="InterPro"/>
</dbReference>
<dbReference type="GO" id="GO:0044331">
    <property type="term" value="P:cell-cell adhesion mediated by cadherin"/>
    <property type="evidence" value="ECO:0007669"/>
    <property type="project" value="TreeGrafter"/>
</dbReference>
<evidence type="ECO:0000256" key="6">
    <source>
        <dbReference type="ARBA" id="ARBA00022737"/>
    </source>
</evidence>
<dbReference type="SUPFAM" id="SSF49313">
    <property type="entry name" value="Cadherin-like"/>
    <property type="match status" value="3"/>
</dbReference>
<evidence type="ECO:0000313" key="16">
    <source>
        <dbReference type="Proteomes" id="UP000472271"/>
    </source>
</evidence>
<evidence type="ECO:0000256" key="2">
    <source>
        <dbReference type="ARBA" id="ARBA00022475"/>
    </source>
</evidence>
<dbReference type="GO" id="GO:0016342">
    <property type="term" value="C:catenin complex"/>
    <property type="evidence" value="ECO:0007669"/>
    <property type="project" value="TreeGrafter"/>
</dbReference>
<evidence type="ECO:0000256" key="13">
    <source>
        <dbReference type="SAM" id="Phobius"/>
    </source>
</evidence>
<keyword evidence="7 12" id="KW-0106">Calcium</keyword>
<dbReference type="PROSITE" id="PS50268">
    <property type="entry name" value="CADHERIN_2"/>
    <property type="match status" value="3"/>
</dbReference>
<dbReference type="GO" id="GO:0034332">
    <property type="term" value="P:adherens junction organization"/>
    <property type="evidence" value="ECO:0007669"/>
    <property type="project" value="TreeGrafter"/>
</dbReference>
<keyword evidence="9 13" id="KW-1133">Transmembrane helix</keyword>
<dbReference type="InterPro" id="IPR039808">
    <property type="entry name" value="Cadherin"/>
</dbReference>
<evidence type="ECO:0000256" key="7">
    <source>
        <dbReference type="ARBA" id="ARBA00022837"/>
    </source>
</evidence>
<dbReference type="InterPro" id="IPR015919">
    <property type="entry name" value="Cadherin-like_sf"/>
</dbReference>
<dbReference type="GO" id="GO:0008013">
    <property type="term" value="F:beta-catenin binding"/>
    <property type="evidence" value="ECO:0007669"/>
    <property type="project" value="TreeGrafter"/>
</dbReference>
<keyword evidence="3 13" id="KW-0812">Transmembrane</keyword>
<dbReference type="Gene3D" id="2.60.40.60">
    <property type="entry name" value="Cadherins"/>
    <property type="match status" value="4"/>
</dbReference>
<dbReference type="GO" id="GO:0000902">
    <property type="term" value="P:cell morphogenesis"/>
    <property type="evidence" value="ECO:0007669"/>
    <property type="project" value="TreeGrafter"/>
</dbReference>
<dbReference type="CDD" id="cd11304">
    <property type="entry name" value="Cadherin_repeat"/>
    <property type="match status" value="3"/>
</dbReference>
<feature type="domain" description="Cadherin" evidence="14">
    <location>
        <begin position="297"/>
        <end position="404"/>
    </location>
</feature>
<evidence type="ECO:0000256" key="12">
    <source>
        <dbReference type="PROSITE-ProRule" id="PRU00043"/>
    </source>
</evidence>
<evidence type="ECO:0000256" key="8">
    <source>
        <dbReference type="ARBA" id="ARBA00022889"/>
    </source>
</evidence>
<keyword evidence="8" id="KW-0130">Cell adhesion</keyword>
<keyword evidence="5" id="KW-0732">Signal</keyword>
<keyword evidence="10 13" id="KW-0472">Membrane</keyword>
<dbReference type="GO" id="GO:0007043">
    <property type="term" value="P:cell-cell junction assembly"/>
    <property type="evidence" value="ECO:0007669"/>
    <property type="project" value="TreeGrafter"/>
</dbReference>